<dbReference type="InterPro" id="IPR023753">
    <property type="entry name" value="FAD/NAD-binding_dom"/>
</dbReference>
<evidence type="ECO:0000259" key="1">
    <source>
        <dbReference type="Pfam" id="PF07992"/>
    </source>
</evidence>
<name>A0A1Q5Q0Z8_9ACTO</name>
<dbReference type="PANTHER" id="PTHR43755">
    <property type="match status" value="1"/>
</dbReference>
<dbReference type="InterPro" id="IPR052541">
    <property type="entry name" value="SQRD"/>
</dbReference>
<dbReference type="AlphaFoldDB" id="A0A1Q5Q0Z8"/>
<sequence>MARVVVLGAGVSGHTAALHLKRKLGDEHTITVVSPNSQWNWIPSNIWVGVGEMDKKDVLFPLAPVYAKKGIEFVQALAKTILPNGDEENPQGAVDVTYTSPERKGETERLRYDYLINATGPKLRFEATEGLGPDGGHSVSVCTADHAVHAAAELDAVIAKLKAGEKQTLVVGMGHGMCTCEGAAFEYVFNVDHELREAGVRDRAELIYLTNEAQLGDFGVDGMVFEERGFKQSSQMWTESIFTERNVFSILGAHVTKVDKGVIHYETLDGEHHTQQFDFAMLLPPFGGVGLTALDRDGSDITEELFAPNGFMRVDGDYTQKPYEQWRASDWPETYEVPGYRNIFAVGIAFAPPHGISKPRTSPNGTVIAPAPPRTGMPSGVMGKTVAMTIVDRIKGKPNAAHKAAMSRLGAACVASSGTGLRKGSAATMTMFPVVPNYEKYPDTGGRNLKGTRGQIGLSGHWMKLMLHYLFIYKAKARPGWSLIPE</sequence>
<dbReference type="Gene3D" id="3.50.50.100">
    <property type="match status" value="1"/>
</dbReference>
<accession>A0A1Q5Q0Z8</accession>
<dbReference type="STRING" id="208480.SAMN02910418_01190"/>
<dbReference type="RefSeq" id="WP_073717160.1">
    <property type="nucleotide sequence ID" value="NZ_MQVR01000065.1"/>
</dbReference>
<dbReference type="EMBL" id="MQVR01000065">
    <property type="protein sequence ID" value="OKL53372.1"/>
    <property type="molecule type" value="Genomic_DNA"/>
</dbReference>
<protein>
    <submittedName>
        <fullName evidence="2">Sulfide:quinone reductase</fullName>
    </submittedName>
</protein>
<evidence type="ECO:0000313" key="3">
    <source>
        <dbReference type="Proteomes" id="UP000185628"/>
    </source>
</evidence>
<dbReference type="Pfam" id="PF07992">
    <property type="entry name" value="Pyr_redox_2"/>
    <property type="match status" value="1"/>
</dbReference>
<dbReference type="Proteomes" id="UP000185628">
    <property type="component" value="Unassembled WGS sequence"/>
</dbReference>
<dbReference type="SUPFAM" id="SSF51905">
    <property type="entry name" value="FAD/NAD(P)-binding domain"/>
    <property type="match status" value="1"/>
</dbReference>
<dbReference type="PANTHER" id="PTHR43755:SF1">
    <property type="entry name" value="FAD-DEPENDENT PYRIDINE NUCLEOTIDE-DISULPHIDE OXIDOREDUCTASE"/>
    <property type="match status" value="1"/>
</dbReference>
<dbReference type="InterPro" id="IPR036188">
    <property type="entry name" value="FAD/NAD-bd_sf"/>
</dbReference>
<dbReference type="GO" id="GO:0016491">
    <property type="term" value="F:oxidoreductase activity"/>
    <property type="evidence" value="ECO:0007669"/>
    <property type="project" value="InterPro"/>
</dbReference>
<keyword evidence="3" id="KW-1185">Reference proteome</keyword>
<evidence type="ECO:0000313" key="2">
    <source>
        <dbReference type="EMBL" id="OKL53372.1"/>
    </source>
</evidence>
<proteinExistence type="predicted"/>
<gene>
    <name evidence="2" type="ORF">BSZ39_09820</name>
</gene>
<feature type="domain" description="FAD/NAD(P)-binding" evidence="1">
    <location>
        <begin position="3"/>
        <end position="274"/>
    </location>
</feature>
<reference evidence="3" key="1">
    <citation type="submission" date="2016-12" db="EMBL/GenBank/DDBJ databases">
        <authorList>
            <person name="Meng X."/>
        </authorList>
    </citation>
    <scope>NUCLEOTIDE SEQUENCE [LARGE SCALE GENOMIC DNA]</scope>
    <source>
        <strain evidence="3">DSM 19116</strain>
    </source>
</reference>
<comment type="caution">
    <text evidence="2">The sequence shown here is derived from an EMBL/GenBank/DDBJ whole genome shotgun (WGS) entry which is preliminary data.</text>
</comment>
<organism evidence="2 3">
    <name type="scientific">Bowdeniella nasicola</name>
    <dbReference type="NCBI Taxonomy" id="208480"/>
    <lineage>
        <taxon>Bacteria</taxon>
        <taxon>Bacillati</taxon>
        <taxon>Actinomycetota</taxon>
        <taxon>Actinomycetes</taxon>
        <taxon>Actinomycetales</taxon>
        <taxon>Actinomycetaceae</taxon>
        <taxon>Bowdeniella</taxon>
    </lineage>
</organism>
<dbReference type="OrthoDB" id="9802771at2"/>